<evidence type="ECO:0008006" key="5">
    <source>
        <dbReference type="Google" id="ProtNLM"/>
    </source>
</evidence>
<dbReference type="VEuPathDB" id="FungiDB:CC1G_04016"/>
<dbReference type="SUPFAM" id="SSF50729">
    <property type="entry name" value="PH domain-like"/>
    <property type="match status" value="1"/>
</dbReference>
<organism evidence="3 4">
    <name type="scientific">Coprinopsis cinerea (strain Okayama-7 / 130 / ATCC MYA-4618 / FGSC 9003)</name>
    <name type="common">Inky cap fungus</name>
    <name type="synonym">Hormographiella aspergillata</name>
    <dbReference type="NCBI Taxonomy" id="240176"/>
    <lineage>
        <taxon>Eukaryota</taxon>
        <taxon>Fungi</taxon>
        <taxon>Dikarya</taxon>
        <taxon>Basidiomycota</taxon>
        <taxon>Agaricomycotina</taxon>
        <taxon>Agaricomycetes</taxon>
        <taxon>Agaricomycetidae</taxon>
        <taxon>Agaricales</taxon>
        <taxon>Agaricineae</taxon>
        <taxon>Psathyrellaceae</taxon>
        <taxon>Coprinopsis</taxon>
    </lineage>
</organism>
<feature type="region of interest" description="Disordered" evidence="1">
    <location>
        <begin position="29"/>
        <end position="95"/>
    </location>
</feature>
<evidence type="ECO:0000313" key="3">
    <source>
        <dbReference type="EMBL" id="EAU90747.2"/>
    </source>
</evidence>
<evidence type="ECO:0000256" key="2">
    <source>
        <dbReference type="SAM" id="SignalP"/>
    </source>
</evidence>
<dbReference type="Gene3D" id="2.30.29.30">
    <property type="entry name" value="Pleckstrin-homology domain (PH domain)/Phosphotyrosine-binding domain (PTB)"/>
    <property type="match status" value="1"/>
</dbReference>
<keyword evidence="2" id="KW-0732">Signal</keyword>
<dbReference type="RefSeq" id="XP_001831125.2">
    <property type="nucleotide sequence ID" value="XM_001831073.2"/>
</dbReference>
<evidence type="ECO:0000256" key="1">
    <source>
        <dbReference type="SAM" id="MobiDB-lite"/>
    </source>
</evidence>
<dbReference type="OMA" id="RREPIWK"/>
<comment type="caution">
    <text evidence="3">The sequence shown here is derived from an EMBL/GenBank/DDBJ whole genome shotgun (WGS) entry which is preliminary data.</text>
</comment>
<dbReference type="InterPro" id="IPR011993">
    <property type="entry name" value="PH-like_dom_sf"/>
</dbReference>
<dbReference type="KEGG" id="cci:CC1G_04016"/>
<dbReference type="GeneID" id="6007586"/>
<dbReference type="Proteomes" id="UP000001861">
    <property type="component" value="Unassembled WGS sequence"/>
</dbReference>
<proteinExistence type="predicted"/>
<dbReference type="OrthoDB" id="2357150at2759"/>
<protein>
    <recommendedName>
        <fullName evidence="5">RanBD1 domain-containing protein</fullName>
    </recommendedName>
</protein>
<evidence type="ECO:0000313" key="4">
    <source>
        <dbReference type="Proteomes" id="UP000001861"/>
    </source>
</evidence>
<feature type="compositionally biased region" description="Low complexity" evidence="1">
    <location>
        <begin position="31"/>
        <end position="58"/>
    </location>
</feature>
<name>A8N8G9_COPC7</name>
<dbReference type="InParanoid" id="A8N8G9"/>
<feature type="compositionally biased region" description="Basic and acidic residues" evidence="1">
    <location>
        <begin position="146"/>
        <end position="162"/>
    </location>
</feature>
<dbReference type="EMBL" id="AACS02000007">
    <property type="protein sequence ID" value="EAU90747.2"/>
    <property type="molecule type" value="Genomic_DNA"/>
</dbReference>
<gene>
    <name evidence="3" type="ORF">CC1G_04016</name>
</gene>
<dbReference type="AlphaFoldDB" id="A8N8G9"/>
<reference evidence="3 4" key="1">
    <citation type="journal article" date="2010" name="Proc. Natl. Acad. Sci. U.S.A.">
        <title>Insights into evolution of multicellular fungi from the assembled chromosomes of the mushroom Coprinopsis cinerea (Coprinus cinereus).</title>
        <authorList>
            <person name="Stajich J.E."/>
            <person name="Wilke S.K."/>
            <person name="Ahren D."/>
            <person name="Au C.H."/>
            <person name="Birren B.W."/>
            <person name="Borodovsky M."/>
            <person name="Burns C."/>
            <person name="Canback B."/>
            <person name="Casselton L.A."/>
            <person name="Cheng C.K."/>
            <person name="Deng J."/>
            <person name="Dietrich F.S."/>
            <person name="Fargo D.C."/>
            <person name="Farman M.L."/>
            <person name="Gathman A.C."/>
            <person name="Goldberg J."/>
            <person name="Guigo R."/>
            <person name="Hoegger P.J."/>
            <person name="Hooker J.B."/>
            <person name="Huggins A."/>
            <person name="James T.Y."/>
            <person name="Kamada T."/>
            <person name="Kilaru S."/>
            <person name="Kodira C."/>
            <person name="Kues U."/>
            <person name="Kupfer D."/>
            <person name="Kwan H.S."/>
            <person name="Lomsadze A."/>
            <person name="Li W."/>
            <person name="Lilly W.W."/>
            <person name="Ma L.J."/>
            <person name="Mackey A.J."/>
            <person name="Manning G."/>
            <person name="Martin F."/>
            <person name="Muraguchi H."/>
            <person name="Natvig D.O."/>
            <person name="Palmerini H."/>
            <person name="Ramesh M.A."/>
            <person name="Rehmeyer C.J."/>
            <person name="Roe B.A."/>
            <person name="Shenoy N."/>
            <person name="Stanke M."/>
            <person name="Ter-Hovhannisyan V."/>
            <person name="Tunlid A."/>
            <person name="Velagapudi R."/>
            <person name="Vision T.J."/>
            <person name="Zeng Q."/>
            <person name="Zolan M.E."/>
            <person name="Pukkila P.J."/>
        </authorList>
    </citation>
    <scope>NUCLEOTIDE SEQUENCE [LARGE SCALE GENOMIC DNA]</scope>
    <source>
        <strain evidence="4">Okayama-7 / 130 / ATCC MYA-4618 / FGSC 9003</strain>
    </source>
</reference>
<dbReference type="STRING" id="240176.A8N8G9"/>
<dbReference type="eggNOG" id="ENOG502SV27">
    <property type="taxonomic scope" value="Eukaryota"/>
</dbReference>
<feature type="compositionally biased region" description="Polar residues" evidence="1">
    <location>
        <begin position="205"/>
        <end position="214"/>
    </location>
</feature>
<sequence length="463" mass="49590">MFPVGDFNFVFCSLATVAATVGYAFTRKQNPMTPSVTPSPDPVSSSSSSGKTQETSPSQEGAARPQTARKESLKRKVPHDGFDEPTADDGYPHNLRHIYPYKRTRTPSSEPEQEADDKPATSPIFALVETKPEEPVSIEQEMENTVETKKVEETEEVPRVEEQASPAINSPRTPSPPPSVTSTAAIPETPASAAAPTSVIAGQTELKSTTNSPASPFLTRPNTPAGASFSRSAASTPFQSSGFAAFAGSASPFASVKKTSQASFRASLWNLDNDASSSTDSSASKNGLGLAFGETESQDVQNSQTSGSHAIVAATPSKSVNLMPSTLTTGEENEDVEQEIKGVKLFIKRGNKPFASGMVGHLKLLSDKKTLAERLLFRREPLWQVSMNVRLNAATRVVYDAEENVIRLALKEPVSPSTPAILEPVVYALKPGRACSKQDFKEFAESLLKNAQFKQPPPTVSVD</sequence>
<feature type="region of interest" description="Disordered" evidence="1">
    <location>
        <begin position="132"/>
        <end position="234"/>
    </location>
</feature>
<accession>A8N8G9</accession>
<dbReference type="HOGENOM" id="CLU_607089_0_0_1"/>
<keyword evidence="4" id="KW-1185">Reference proteome</keyword>
<feature type="compositionally biased region" description="Low complexity" evidence="1">
    <location>
        <begin position="180"/>
        <end position="201"/>
    </location>
</feature>
<feature type="signal peptide" evidence="2">
    <location>
        <begin position="1"/>
        <end position="26"/>
    </location>
</feature>
<feature type="chain" id="PRO_5002726308" description="RanBD1 domain-containing protein" evidence="2">
    <location>
        <begin position="27"/>
        <end position="463"/>
    </location>
</feature>